<comment type="caution">
    <text evidence="1">The sequence shown here is derived from an EMBL/GenBank/DDBJ whole genome shotgun (WGS) entry which is preliminary data.</text>
</comment>
<sequence length="81" mass="8944">MEKTNFKLLFFVGLLIFVVFFGNVNHIGAEASYVSKRCRGPDDCASWGPECHCDMGLHACVCNVPPSGKSHLNFNGMEEGY</sequence>
<dbReference type="EMBL" id="CAMGYJ010000003">
    <property type="protein sequence ID" value="CAI0395809.1"/>
    <property type="molecule type" value="Genomic_DNA"/>
</dbReference>
<evidence type="ECO:0000313" key="2">
    <source>
        <dbReference type="Proteomes" id="UP001154282"/>
    </source>
</evidence>
<reference evidence="1" key="1">
    <citation type="submission" date="2022-08" db="EMBL/GenBank/DDBJ databases">
        <authorList>
            <person name="Gutierrez-Valencia J."/>
        </authorList>
    </citation>
    <scope>NUCLEOTIDE SEQUENCE</scope>
</reference>
<name>A0AAV0IF83_9ROSI</name>
<proteinExistence type="predicted"/>
<gene>
    <name evidence="1" type="ORF">LITE_LOCUS8866</name>
</gene>
<evidence type="ECO:0000313" key="1">
    <source>
        <dbReference type="EMBL" id="CAI0395809.1"/>
    </source>
</evidence>
<protein>
    <submittedName>
        <fullName evidence="1">Uncharacterized protein</fullName>
    </submittedName>
</protein>
<keyword evidence="2" id="KW-1185">Reference proteome</keyword>
<dbReference type="Proteomes" id="UP001154282">
    <property type="component" value="Unassembled WGS sequence"/>
</dbReference>
<accession>A0AAV0IF83</accession>
<dbReference type="AlphaFoldDB" id="A0AAV0IF83"/>
<organism evidence="1 2">
    <name type="scientific">Linum tenue</name>
    <dbReference type="NCBI Taxonomy" id="586396"/>
    <lineage>
        <taxon>Eukaryota</taxon>
        <taxon>Viridiplantae</taxon>
        <taxon>Streptophyta</taxon>
        <taxon>Embryophyta</taxon>
        <taxon>Tracheophyta</taxon>
        <taxon>Spermatophyta</taxon>
        <taxon>Magnoliopsida</taxon>
        <taxon>eudicotyledons</taxon>
        <taxon>Gunneridae</taxon>
        <taxon>Pentapetalae</taxon>
        <taxon>rosids</taxon>
        <taxon>fabids</taxon>
        <taxon>Malpighiales</taxon>
        <taxon>Linaceae</taxon>
        <taxon>Linum</taxon>
    </lineage>
</organism>